<dbReference type="EMBL" id="JACJII010000001">
    <property type="protein sequence ID" value="MBA9001987.1"/>
    <property type="molecule type" value="Genomic_DNA"/>
</dbReference>
<gene>
    <name evidence="1" type="ORF">HNR21_000869</name>
</gene>
<dbReference type="Proteomes" id="UP000539313">
    <property type="component" value="Unassembled WGS sequence"/>
</dbReference>
<keyword evidence="2" id="KW-1185">Reference proteome</keyword>
<protein>
    <submittedName>
        <fullName evidence="1">Uncharacterized protein</fullName>
    </submittedName>
</protein>
<evidence type="ECO:0000313" key="2">
    <source>
        <dbReference type="Proteomes" id="UP000539313"/>
    </source>
</evidence>
<comment type="caution">
    <text evidence="1">The sequence shown here is derived from an EMBL/GenBank/DDBJ whole genome shotgun (WGS) entry which is preliminary data.</text>
</comment>
<dbReference type="RefSeq" id="WP_182704152.1">
    <property type="nucleotide sequence ID" value="NZ_JACJII010000001.1"/>
</dbReference>
<organism evidence="1 2">
    <name type="scientific">Thermomonospora cellulosilytica</name>
    <dbReference type="NCBI Taxonomy" id="1411118"/>
    <lineage>
        <taxon>Bacteria</taxon>
        <taxon>Bacillati</taxon>
        <taxon>Actinomycetota</taxon>
        <taxon>Actinomycetes</taxon>
        <taxon>Streptosporangiales</taxon>
        <taxon>Thermomonosporaceae</taxon>
        <taxon>Thermomonospora</taxon>
    </lineage>
</organism>
<reference evidence="1 2" key="1">
    <citation type="submission" date="2020-08" db="EMBL/GenBank/DDBJ databases">
        <title>Sequencing the genomes of 1000 actinobacteria strains.</title>
        <authorList>
            <person name="Klenk H.-P."/>
        </authorList>
    </citation>
    <scope>NUCLEOTIDE SEQUENCE [LARGE SCALE GENOMIC DNA]</scope>
    <source>
        <strain evidence="1 2">DSM 45823</strain>
    </source>
</reference>
<dbReference type="AlphaFoldDB" id="A0A7W3MUD6"/>
<sequence>MPSAADPGPGDQAIAALARVAELHTPALIAHATQHATGAVGLVFGCAHCNTLGQQLGEQAAHFVAWPCPTLTVAFPDVFGSTGPS</sequence>
<evidence type="ECO:0000313" key="1">
    <source>
        <dbReference type="EMBL" id="MBA9001987.1"/>
    </source>
</evidence>
<accession>A0A7W3MUD6</accession>
<proteinExistence type="predicted"/>
<name>A0A7W3MUD6_9ACTN</name>